<protein>
    <submittedName>
        <fullName evidence="1">AAA family ATPase</fullName>
    </submittedName>
</protein>
<dbReference type="EMBL" id="CP061281">
    <property type="protein sequence ID" value="QNS06559.1"/>
    <property type="molecule type" value="Genomic_DNA"/>
</dbReference>
<proteinExistence type="predicted"/>
<dbReference type="SUPFAM" id="SSF52540">
    <property type="entry name" value="P-loop containing nucleoside triphosphate hydrolases"/>
    <property type="match status" value="1"/>
</dbReference>
<evidence type="ECO:0000313" key="2">
    <source>
        <dbReference type="Proteomes" id="UP000516428"/>
    </source>
</evidence>
<dbReference type="AlphaFoldDB" id="A0A7H1BCV4"/>
<accession>A0A7H1BCV4</accession>
<dbReference type="Pfam" id="PF13671">
    <property type="entry name" value="AAA_33"/>
    <property type="match status" value="1"/>
</dbReference>
<gene>
    <name evidence="1" type="ORF">IAG42_25225</name>
</gene>
<dbReference type="Proteomes" id="UP000516428">
    <property type="component" value="Chromosome"/>
</dbReference>
<name>A0A7H1BCV4_9ACTN</name>
<organism evidence="1 2">
    <name type="scientific">Streptomyces xanthii</name>
    <dbReference type="NCBI Taxonomy" id="2768069"/>
    <lineage>
        <taxon>Bacteria</taxon>
        <taxon>Bacillati</taxon>
        <taxon>Actinomycetota</taxon>
        <taxon>Actinomycetes</taxon>
        <taxon>Kitasatosporales</taxon>
        <taxon>Streptomycetaceae</taxon>
        <taxon>Streptomyces</taxon>
    </lineage>
</organism>
<dbReference type="RefSeq" id="WP_188339241.1">
    <property type="nucleotide sequence ID" value="NZ_CP061281.1"/>
</dbReference>
<sequence length="176" mass="19532">MIVWLNGTFGAGKTTTSEKLVELLPDARVFDSEYVGFMLRHVLDDVPHRNFQEWTPWRSLTVATARDVLGFVGGTLVIPQTVLVEAYWKELAAGFAAAAIPVRHYVLHADSATLRERILGDTEEIRGWRLDHVEPYAEAFDGWLSRAAAVVPTTGRPPAEVAGWIAEDVRRAAHSP</sequence>
<dbReference type="Gene3D" id="3.40.50.300">
    <property type="entry name" value="P-loop containing nucleotide triphosphate hydrolases"/>
    <property type="match status" value="1"/>
</dbReference>
<keyword evidence="2" id="KW-1185">Reference proteome</keyword>
<evidence type="ECO:0000313" key="1">
    <source>
        <dbReference type="EMBL" id="QNS06559.1"/>
    </source>
</evidence>
<dbReference type="KEGG" id="sxn:IAG42_25225"/>
<reference evidence="1 2" key="1">
    <citation type="submission" date="2020-09" db="EMBL/GenBank/DDBJ databases">
        <title>A novel species.</title>
        <authorList>
            <person name="Gao J."/>
        </authorList>
    </citation>
    <scope>NUCLEOTIDE SEQUENCE [LARGE SCALE GENOMIC DNA]</scope>
    <source>
        <strain evidence="1 2">CRXT-Y-14</strain>
    </source>
</reference>
<dbReference type="InterPro" id="IPR027417">
    <property type="entry name" value="P-loop_NTPase"/>
</dbReference>